<feature type="transmembrane region" description="Helical" evidence="6">
    <location>
        <begin position="359"/>
        <end position="381"/>
    </location>
</feature>
<feature type="compositionally biased region" description="Low complexity" evidence="5">
    <location>
        <begin position="496"/>
        <end position="510"/>
    </location>
</feature>
<feature type="transmembrane region" description="Helical" evidence="6">
    <location>
        <begin position="14"/>
        <end position="36"/>
    </location>
</feature>
<dbReference type="GO" id="GO:0015095">
    <property type="term" value="F:magnesium ion transmembrane transporter activity"/>
    <property type="evidence" value="ECO:0007669"/>
    <property type="project" value="InterPro"/>
</dbReference>
<sequence length="640" mass="70161">MSLTTQPSFNNTHISIPLGIFIGLLASFVQSLGLTIQRKSHVINQSLPRHRQRVEHRRPLWLLGFTIFILSNLVGSLVQIASLPVVILAPLGAVSLLWNAFFARLILGDIFSPWMITGTILIAGGAVLIAVFGIVPEPTHSLEDLLELFRRPTFVVYFSLLGMVVFVCLALTHVGEFSWSRRVSKVLECDYSSSPSCTTHNTDHVIDVPTLSNTYSTLSDATINEATPLLGRKRDRSQSSSSLPCNIEHPSPDSVDRTSVLLAISYASVSGIISGMCLIFAKSGVELLLLTIRGENQFRRWESWVLVSGLIIFALLQMWYLHKALILANPTLVCPSAFCFYNISSIVNGLVYFNQIELITAFHLLLVALGIIILLGGVWVVSIQSGGGGVDVGTWNQETQDTTDEDAGIDIEQVEVEGGRLRESTFCRSDSDTTIRSTSRLNPHFGPVPIEGHTRSEPLQAISPLSSSTPEIGASSTLMIPHHRHTTFSTTDQLSPPSFRTRFTQRRPTTGGDIQRSSHQRNSSHPSVAFSPPLNGTVSTLGTGLQIGLSPISPGFVIVPRERRRKLSGLGLGDAEQDSRPRQRSVSEGDVGGALRIYGNSDFPDSNLTNERQIDEGDAGGPSRGRMRWKWLKNIFVQHK</sequence>
<protein>
    <submittedName>
        <fullName evidence="7">Uncharacterized protein</fullName>
    </submittedName>
</protein>
<keyword evidence="3 6" id="KW-1133">Transmembrane helix</keyword>
<gene>
    <name evidence="7" type="ORF">P691DRAFT_558189</name>
</gene>
<comment type="subcellular location">
    <subcellularLocation>
        <location evidence="1">Membrane</location>
        <topology evidence="1">Multi-pass membrane protein</topology>
    </subcellularLocation>
</comment>
<feature type="compositionally biased region" description="Polar residues" evidence="5">
    <location>
        <begin position="515"/>
        <end position="526"/>
    </location>
</feature>
<evidence type="ECO:0000313" key="8">
    <source>
        <dbReference type="Proteomes" id="UP000807342"/>
    </source>
</evidence>
<dbReference type="InterPro" id="IPR037185">
    <property type="entry name" value="EmrE-like"/>
</dbReference>
<evidence type="ECO:0000256" key="4">
    <source>
        <dbReference type="ARBA" id="ARBA00023136"/>
    </source>
</evidence>
<dbReference type="EMBL" id="MU151058">
    <property type="protein sequence ID" value="KAF9453812.1"/>
    <property type="molecule type" value="Genomic_DNA"/>
</dbReference>
<feature type="region of interest" description="Disordered" evidence="5">
    <location>
        <begin position="569"/>
        <end position="625"/>
    </location>
</feature>
<dbReference type="OrthoDB" id="2504919at2759"/>
<dbReference type="Proteomes" id="UP000807342">
    <property type="component" value="Unassembled WGS sequence"/>
</dbReference>
<dbReference type="SUPFAM" id="SSF103481">
    <property type="entry name" value="Multidrug resistance efflux transporter EmrE"/>
    <property type="match status" value="1"/>
</dbReference>
<organism evidence="7 8">
    <name type="scientific">Macrolepiota fuliginosa MF-IS2</name>
    <dbReference type="NCBI Taxonomy" id="1400762"/>
    <lineage>
        <taxon>Eukaryota</taxon>
        <taxon>Fungi</taxon>
        <taxon>Dikarya</taxon>
        <taxon>Basidiomycota</taxon>
        <taxon>Agaricomycotina</taxon>
        <taxon>Agaricomycetes</taxon>
        <taxon>Agaricomycetidae</taxon>
        <taxon>Agaricales</taxon>
        <taxon>Agaricineae</taxon>
        <taxon>Agaricaceae</taxon>
        <taxon>Macrolepiota</taxon>
    </lineage>
</organism>
<feature type="transmembrane region" description="Helical" evidence="6">
    <location>
        <begin position="301"/>
        <end position="320"/>
    </location>
</feature>
<evidence type="ECO:0000256" key="2">
    <source>
        <dbReference type="ARBA" id="ARBA00022692"/>
    </source>
</evidence>
<dbReference type="GO" id="GO:0016020">
    <property type="term" value="C:membrane"/>
    <property type="evidence" value="ECO:0007669"/>
    <property type="project" value="UniProtKB-SubCell"/>
</dbReference>
<evidence type="ECO:0000313" key="7">
    <source>
        <dbReference type="EMBL" id="KAF9453812.1"/>
    </source>
</evidence>
<keyword evidence="2 6" id="KW-0812">Transmembrane</keyword>
<dbReference type="AlphaFoldDB" id="A0A9P5XLP7"/>
<feature type="transmembrane region" description="Helical" evidence="6">
    <location>
        <begin position="87"/>
        <end position="107"/>
    </location>
</feature>
<dbReference type="PANTHER" id="PTHR12570">
    <property type="match status" value="1"/>
</dbReference>
<evidence type="ECO:0000256" key="3">
    <source>
        <dbReference type="ARBA" id="ARBA00022989"/>
    </source>
</evidence>
<feature type="compositionally biased region" description="Basic and acidic residues" evidence="5">
    <location>
        <begin position="577"/>
        <end position="587"/>
    </location>
</feature>
<feature type="region of interest" description="Disordered" evidence="5">
    <location>
        <begin position="232"/>
        <end position="252"/>
    </location>
</feature>
<evidence type="ECO:0000256" key="1">
    <source>
        <dbReference type="ARBA" id="ARBA00004141"/>
    </source>
</evidence>
<keyword evidence="8" id="KW-1185">Reference proteome</keyword>
<proteinExistence type="predicted"/>
<keyword evidence="4 6" id="KW-0472">Membrane</keyword>
<name>A0A9P5XLP7_9AGAR</name>
<evidence type="ECO:0000256" key="5">
    <source>
        <dbReference type="SAM" id="MobiDB-lite"/>
    </source>
</evidence>
<reference evidence="7" key="1">
    <citation type="submission" date="2020-11" db="EMBL/GenBank/DDBJ databases">
        <authorList>
            <consortium name="DOE Joint Genome Institute"/>
            <person name="Ahrendt S."/>
            <person name="Riley R."/>
            <person name="Andreopoulos W."/>
            <person name="Labutti K."/>
            <person name="Pangilinan J."/>
            <person name="Ruiz-Duenas F.J."/>
            <person name="Barrasa J.M."/>
            <person name="Sanchez-Garcia M."/>
            <person name="Camarero S."/>
            <person name="Miyauchi S."/>
            <person name="Serrano A."/>
            <person name="Linde D."/>
            <person name="Babiker R."/>
            <person name="Drula E."/>
            <person name="Ayuso-Fernandez I."/>
            <person name="Pacheco R."/>
            <person name="Padilla G."/>
            <person name="Ferreira P."/>
            <person name="Barriuso J."/>
            <person name="Kellner H."/>
            <person name="Castanera R."/>
            <person name="Alfaro M."/>
            <person name="Ramirez L."/>
            <person name="Pisabarro A.G."/>
            <person name="Kuo A."/>
            <person name="Tritt A."/>
            <person name="Lipzen A."/>
            <person name="He G."/>
            <person name="Yan M."/>
            <person name="Ng V."/>
            <person name="Cullen D."/>
            <person name="Martin F."/>
            <person name="Rosso M.-N."/>
            <person name="Henrissat B."/>
            <person name="Hibbett D."/>
            <person name="Martinez A.T."/>
            <person name="Grigoriev I.V."/>
        </authorList>
    </citation>
    <scope>NUCLEOTIDE SEQUENCE</scope>
    <source>
        <strain evidence="7">MF-IS2</strain>
    </source>
</reference>
<feature type="region of interest" description="Disordered" evidence="5">
    <location>
        <begin position="487"/>
        <end position="535"/>
    </location>
</feature>
<feature type="transmembrane region" description="Helical" evidence="6">
    <location>
        <begin position="60"/>
        <end position="81"/>
    </location>
</feature>
<feature type="transmembrane region" description="Helical" evidence="6">
    <location>
        <begin position="332"/>
        <end position="353"/>
    </location>
</feature>
<evidence type="ECO:0000256" key="6">
    <source>
        <dbReference type="SAM" id="Phobius"/>
    </source>
</evidence>
<feature type="transmembrane region" description="Helical" evidence="6">
    <location>
        <begin position="114"/>
        <end position="135"/>
    </location>
</feature>
<dbReference type="Pfam" id="PF05653">
    <property type="entry name" value="Mg_trans_NIPA"/>
    <property type="match status" value="2"/>
</dbReference>
<dbReference type="PANTHER" id="PTHR12570:SF86">
    <property type="entry name" value="ADR321CP"/>
    <property type="match status" value="1"/>
</dbReference>
<dbReference type="InterPro" id="IPR008521">
    <property type="entry name" value="Mg_trans_NIPA"/>
</dbReference>
<feature type="transmembrane region" description="Helical" evidence="6">
    <location>
        <begin position="155"/>
        <end position="175"/>
    </location>
</feature>
<accession>A0A9P5XLP7</accession>
<comment type="caution">
    <text evidence="7">The sequence shown here is derived from an EMBL/GenBank/DDBJ whole genome shotgun (WGS) entry which is preliminary data.</text>
</comment>